<gene>
    <name evidence="6" type="ORF">WKI299_LOCUS21225</name>
</gene>
<evidence type="ECO:0000256" key="1">
    <source>
        <dbReference type="ARBA" id="ARBA00022723"/>
    </source>
</evidence>
<accession>A0A816TT99</accession>
<dbReference type="InterPro" id="IPR043145">
    <property type="entry name" value="Znf_ZZ_sf"/>
</dbReference>
<dbReference type="PROSITE" id="PS01357">
    <property type="entry name" value="ZF_ZZ_1"/>
    <property type="match status" value="1"/>
</dbReference>
<dbReference type="PROSITE" id="PS50135">
    <property type="entry name" value="ZF_ZZ_2"/>
    <property type="match status" value="2"/>
</dbReference>
<dbReference type="CDD" id="cd02340">
    <property type="entry name" value="ZZ_NBR1_like"/>
    <property type="match status" value="1"/>
</dbReference>
<keyword evidence="3" id="KW-0862">Zinc</keyword>
<keyword evidence="1" id="KW-0479">Metal-binding</keyword>
<evidence type="ECO:0000256" key="3">
    <source>
        <dbReference type="ARBA" id="ARBA00022833"/>
    </source>
</evidence>
<sequence length="335" mass="37860">MEDSAFVMPTIYPAENDEEQFCLIRWLDKNSHEIVPQRYINASSTSIVLYETYQIKIDSSERKGTVILKGTRRDCEQLQSNVAPLPYADEKKETESTKNSPTEEFHTTLSAVTDMLADVKEESNNNNNNNNKNEQDDVAIQTAVLMKLLQLVITGNSSKDNDSDSKLEVHNVRCARCGSSSFRSDRCKCLNYDKLNLCAKCFERRKESETHKSGHAFVRFKSPGELFGQSVTNDEVTFANLKELYGNNVHEFVSCDGCKSDTIKGWRFKCDTCPNYDLCMQCLKKQVTTKTHTSDHPLIVTTRLVIQQILVEDIELSGELGTGAFGIGVFFLQNN</sequence>
<dbReference type="GO" id="GO:0008270">
    <property type="term" value="F:zinc ion binding"/>
    <property type="evidence" value="ECO:0007669"/>
    <property type="project" value="UniProtKB-KW"/>
</dbReference>
<dbReference type="SUPFAM" id="SSF57850">
    <property type="entry name" value="RING/U-box"/>
    <property type="match status" value="2"/>
</dbReference>
<reference evidence="6" key="1">
    <citation type="submission" date="2021-02" db="EMBL/GenBank/DDBJ databases">
        <authorList>
            <person name="Nowell W R."/>
        </authorList>
    </citation>
    <scope>NUCLEOTIDE SEQUENCE</scope>
</reference>
<evidence type="ECO:0000256" key="4">
    <source>
        <dbReference type="PROSITE-ProRule" id="PRU00228"/>
    </source>
</evidence>
<dbReference type="Gene3D" id="3.30.60.90">
    <property type="match status" value="2"/>
</dbReference>
<dbReference type="PANTHER" id="PTHR15090">
    <property type="entry name" value="SEQUESTOSOME 1-RELATED"/>
    <property type="match status" value="1"/>
</dbReference>
<dbReference type="Proteomes" id="UP000663856">
    <property type="component" value="Unassembled WGS sequence"/>
</dbReference>
<dbReference type="EMBL" id="CAJNRF010008825">
    <property type="protein sequence ID" value="CAF2105233.1"/>
    <property type="molecule type" value="Genomic_DNA"/>
</dbReference>
<dbReference type="AlphaFoldDB" id="A0A816TT99"/>
<evidence type="ECO:0000259" key="5">
    <source>
        <dbReference type="PROSITE" id="PS50135"/>
    </source>
</evidence>
<name>A0A816TT99_9BILA</name>
<feature type="domain" description="ZZ-type" evidence="5">
    <location>
        <begin position="169"/>
        <end position="225"/>
    </location>
</feature>
<comment type="caution">
    <text evidence="6">The sequence shown here is derived from an EMBL/GenBank/DDBJ whole genome shotgun (WGS) entry which is preliminary data.</text>
</comment>
<proteinExistence type="predicted"/>
<evidence type="ECO:0000313" key="7">
    <source>
        <dbReference type="Proteomes" id="UP000663856"/>
    </source>
</evidence>
<dbReference type="InterPro" id="IPR052260">
    <property type="entry name" value="Autophagy_Rcpt_SigReg"/>
</dbReference>
<organism evidence="6 7">
    <name type="scientific">Rotaria magnacalcarata</name>
    <dbReference type="NCBI Taxonomy" id="392030"/>
    <lineage>
        <taxon>Eukaryota</taxon>
        <taxon>Metazoa</taxon>
        <taxon>Spiralia</taxon>
        <taxon>Gnathifera</taxon>
        <taxon>Rotifera</taxon>
        <taxon>Eurotatoria</taxon>
        <taxon>Bdelloidea</taxon>
        <taxon>Philodinida</taxon>
        <taxon>Philodinidae</taxon>
        <taxon>Rotaria</taxon>
    </lineage>
</organism>
<dbReference type="SMART" id="SM00291">
    <property type="entry name" value="ZnF_ZZ"/>
    <property type="match status" value="2"/>
</dbReference>
<dbReference type="InterPro" id="IPR000433">
    <property type="entry name" value="Znf_ZZ"/>
</dbReference>
<dbReference type="Pfam" id="PF00569">
    <property type="entry name" value="ZZ"/>
    <property type="match status" value="1"/>
</dbReference>
<evidence type="ECO:0000256" key="2">
    <source>
        <dbReference type="ARBA" id="ARBA00022771"/>
    </source>
</evidence>
<evidence type="ECO:0000313" key="6">
    <source>
        <dbReference type="EMBL" id="CAF2105233.1"/>
    </source>
</evidence>
<feature type="domain" description="ZZ-type" evidence="5">
    <location>
        <begin position="250"/>
        <end position="306"/>
    </location>
</feature>
<protein>
    <recommendedName>
        <fullName evidence="5">ZZ-type domain-containing protein</fullName>
    </recommendedName>
</protein>
<keyword evidence="2 4" id="KW-0863">Zinc-finger</keyword>